<proteinExistence type="inferred from homology"/>
<evidence type="ECO:0000313" key="7">
    <source>
        <dbReference type="EMBL" id="SHO60930.1"/>
    </source>
</evidence>
<dbReference type="InterPro" id="IPR004183">
    <property type="entry name" value="Xdiol_dOase_suB"/>
</dbReference>
<evidence type="ECO:0000256" key="4">
    <source>
        <dbReference type="ARBA" id="ARBA00022833"/>
    </source>
</evidence>
<evidence type="ECO:0000256" key="2">
    <source>
        <dbReference type="ARBA" id="ARBA00007581"/>
    </source>
</evidence>
<dbReference type="SUPFAM" id="SSF53213">
    <property type="entry name" value="LigB-like"/>
    <property type="match status" value="1"/>
</dbReference>
<dbReference type="GO" id="GO:0008270">
    <property type="term" value="F:zinc ion binding"/>
    <property type="evidence" value="ECO:0007669"/>
    <property type="project" value="InterPro"/>
</dbReference>
<dbReference type="InterPro" id="IPR014436">
    <property type="entry name" value="Extradiol_dOase_DODA"/>
</dbReference>
<organism evidence="7 8">
    <name type="scientific">Pseudoxanthobacter soli DSM 19599</name>
    <dbReference type="NCBI Taxonomy" id="1123029"/>
    <lineage>
        <taxon>Bacteria</taxon>
        <taxon>Pseudomonadati</taxon>
        <taxon>Pseudomonadota</taxon>
        <taxon>Alphaproteobacteria</taxon>
        <taxon>Hyphomicrobiales</taxon>
        <taxon>Segnochrobactraceae</taxon>
        <taxon>Pseudoxanthobacter</taxon>
    </lineage>
</organism>
<reference evidence="7 8" key="1">
    <citation type="submission" date="2016-12" db="EMBL/GenBank/DDBJ databases">
        <authorList>
            <person name="Song W.-J."/>
            <person name="Kurnit D.M."/>
        </authorList>
    </citation>
    <scope>NUCLEOTIDE SEQUENCE [LARGE SCALE GENOMIC DNA]</scope>
    <source>
        <strain evidence="7 8">DSM 19599</strain>
    </source>
</reference>
<dbReference type="RefSeq" id="WP_073625563.1">
    <property type="nucleotide sequence ID" value="NZ_FRXO01000001.1"/>
</dbReference>
<keyword evidence="7" id="KW-0223">Dioxygenase</keyword>
<keyword evidence="3" id="KW-0479">Metal-binding</keyword>
<dbReference type="PANTHER" id="PTHR30096">
    <property type="entry name" value="4,5-DOPA DIOXYGENASE EXTRADIOL-LIKE PROTEIN"/>
    <property type="match status" value="1"/>
</dbReference>
<dbReference type="CDD" id="cd07363">
    <property type="entry name" value="45_DOPA_Dioxygenase"/>
    <property type="match status" value="1"/>
</dbReference>
<protein>
    <submittedName>
        <fullName evidence="7">Aromatic ring-opening dioxygenase, catalytic subunit, LigB family</fullName>
    </submittedName>
</protein>
<dbReference type="PIRSF" id="PIRSF006157">
    <property type="entry name" value="Doxgns_DODA"/>
    <property type="match status" value="1"/>
</dbReference>
<evidence type="ECO:0000256" key="5">
    <source>
        <dbReference type="ARBA" id="ARBA00023002"/>
    </source>
</evidence>
<comment type="cofactor">
    <cofactor evidence="1">
        <name>Zn(2+)</name>
        <dbReference type="ChEBI" id="CHEBI:29105"/>
    </cofactor>
</comment>
<dbReference type="Gene3D" id="3.40.830.10">
    <property type="entry name" value="LigB-like"/>
    <property type="match status" value="1"/>
</dbReference>
<sequence>MLPTLFISHGAPNVALYDSPARRFMESYGATLPKPKAILSVSAHFMTEAPVVIADEHPGMIYDFGGFERELYEKVYPAPGEPELARLVAERLISTGLEAHLAVDRGYDHGTWVPLSLIYPQADIPVVQLSIQPRLDPAHHFHVGQALQGLAAEGVLVMASGSITHNLGEVFDRKRGGLVPRDAPPAPWAVEFTEWFTARLEAGAVADLLDYRRLAPHAVRSHPTDDHLLPIFVALGAAGEGLRTEHVHASGQYGSLMMDAYAFHPAAEDVRRVA</sequence>
<dbReference type="PANTHER" id="PTHR30096:SF0">
    <property type="entry name" value="4,5-DOPA DIOXYGENASE EXTRADIOL-LIKE PROTEIN"/>
    <property type="match status" value="1"/>
</dbReference>
<dbReference type="GO" id="GO:0008198">
    <property type="term" value="F:ferrous iron binding"/>
    <property type="evidence" value="ECO:0007669"/>
    <property type="project" value="InterPro"/>
</dbReference>
<feature type="domain" description="Extradiol ring-cleavage dioxygenase class III enzyme subunit B" evidence="6">
    <location>
        <begin position="33"/>
        <end position="250"/>
    </location>
</feature>
<dbReference type="AlphaFoldDB" id="A0A1M7Z839"/>
<evidence type="ECO:0000313" key="8">
    <source>
        <dbReference type="Proteomes" id="UP000186406"/>
    </source>
</evidence>
<dbReference type="Proteomes" id="UP000186406">
    <property type="component" value="Unassembled WGS sequence"/>
</dbReference>
<accession>A0A1M7Z839</accession>
<evidence type="ECO:0000256" key="1">
    <source>
        <dbReference type="ARBA" id="ARBA00001947"/>
    </source>
</evidence>
<gene>
    <name evidence="7" type="ORF">SAMN02745172_00462</name>
</gene>
<dbReference type="EMBL" id="FRXO01000001">
    <property type="protein sequence ID" value="SHO60930.1"/>
    <property type="molecule type" value="Genomic_DNA"/>
</dbReference>
<dbReference type="Pfam" id="PF02900">
    <property type="entry name" value="LigB"/>
    <property type="match status" value="1"/>
</dbReference>
<evidence type="ECO:0000259" key="6">
    <source>
        <dbReference type="Pfam" id="PF02900"/>
    </source>
</evidence>
<evidence type="ECO:0000256" key="3">
    <source>
        <dbReference type="ARBA" id="ARBA00022723"/>
    </source>
</evidence>
<dbReference type="OrthoDB" id="9790889at2"/>
<keyword evidence="4" id="KW-0862">Zinc</keyword>
<dbReference type="GO" id="GO:0016702">
    <property type="term" value="F:oxidoreductase activity, acting on single donors with incorporation of molecular oxygen, incorporation of two atoms of oxygen"/>
    <property type="evidence" value="ECO:0007669"/>
    <property type="project" value="UniProtKB-ARBA"/>
</dbReference>
<keyword evidence="8" id="KW-1185">Reference proteome</keyword>
<comment type="similarity">
    <text evidence="2">Belongs to the DODA-type extradiol aromatic ring-opening dioxygenase family.</text>
</comment>
<name>A0A1M7Z839_9HYPH</name>
<keyword evidence="5" id="KW-0560">Oxidoreductase</keyword>
<dbReference type="STRING" id="1123029.SAMN02745172_00462"/>